<dbReference type="Gene3D" id="2.40.50.100">
    <property type="match status" value="1"/>
</dbReference>
<dbReference type="NCBIfam" id="TIGR01730">
    <property type="entry name" value="RND_mfp"/>
    <property type="match status" value="1"/>
</dbReference>
<keyword evidence="2" id="KW-0732">Signal</keyword>
<evidence type="ECO:0000259" key="3">
    <source>
        <dbReference type="Pfam" id="PF25917"/>
    </source>
</evidence>
<dbReference type="Pfam" id="PF25917">
    <property type="entry name" value="BSH_RND"/>
    <property type="match status" value="1"/>
</dbReference>
<dbReference type="InterPro" id="IPR006143">
    <property type="entry name" value="RND_pump_MFP"/>
</dbReference>
<dbReference type="AlphaFoldDB" id="A0A7X5Y2F3"/>
<feature type="chain" id="PRO_5030972507" evidence="2">
    <location>
        <begin position="26"/>
        <end position="338"/>
    </location>
</feature>
<protein>
    <submittedName>
        <fullName evidence="4">RND family efflux transporter MFP subunit</fullName>
    </submittedName>
</protein>
<comment type="similarity">
    <text evidence="1">Belongs to the membrane fusion protein (MFP) (TC 8.A.1) family.</text>
</comment>
<comment type="caution">
    <text evidence="4">The sequence shown here is derived from an EMBL/GenBank/DDBJ whole genome shotgun (WGS) entry which is preliminary data.</text>
</comment>
<dbReference type="Gene3D" id="2.40.30.170">
    <property type="match status" value="1"/>
</dbReference>
<dbReference type="SUPFAM" id="SSF111369">
    <property type="entry name" value="HlyD-like secretion proteins"/>
    <property type="match status" value="1"/>
</dbReference>
<name>A0A7X5Y2F3_9SPHN</name>
<proteinExistence type="inferred from homology"/>
<evidence type="ECO:0000313" key="4">
    <source>
        <dbReference type="EMBL" id="NJB99848.1"/>
    </source>
</evidence>
<dbReference type="EMBL" id="JAATJB010000022">
    <property type="protein sequence ID" value="NJB99848.1"/>
    <property type="molecule type" value="Genomic_DNA"/>
</dbReference>
<sequence>MRARLLPWALSVAVPLAACGGEASAPPAASARYAGPMVTVARGAVPDWRSVSASIGTIRQAQALARIPGILTTLLVQEGDRVTKGQLLGRIVDSQLGPQSGAYAAQAAAAEAQAANAQAELSRTRFLYDNGVYAKARLDQAQAGARAAEAQIRASRAQQAAVNAVAGQGAIVAPASGRVLLAPIPAGSAVAPGMVIATIADGQPLLRLELPESLAATVRPGAAVLATLDAAPVRGSVTKIYPAVQGGQVLADVAMPGIDDRLIGRRVAAKVAAGSRQALVVPRKAVTTRFGVDSVTLVAADGTTATVPVQTAPVADPAQVEILSGVYPGDRLAIGGGK</sequence>
<dbReference type="GO" id="GO:1990281">
    <property type="term" value="C:efflux pump complex"/>
    <property type="evidence" value="ECO:0007669"/>
    <property type="project" value="TreeGrafter"/>
</dbReference>
<dbReference type="Proteomes" id="UP000531251">
    <property type="component" value="Unassembled WGS sequence"/>
</dbReference>
<reference evidence="4 5" key="1">
    <citation type="submission" date="2020-03" db="EMBL/GenBank/DDBJ databases">
        <title>Genomic Encyclopedia of Type Strains, Phase IV (KMG-IV): sequencing the most valuable type-strain genomes for metagenomic binning, comparative biology and taxonomic classification.</title>
        <authorList>
            <person name="Goeker M."/>
        </authorList>
    </citation>
    <scope>NUCLEOTIDE SEQUENCE [LARGE SCALE GENOMIC DNA]</scope>
    <source>
        <strain evidence="4 5">DSM 7225</strain>
    </source>
</reference>
<dbReference type="PANTHER" id="PTHR30469:SF38">
    <property type="entry name" value="HLYD FAMILY SECRETION PROTEIN"/>
    <property type="match status" value="1"/>
</dbReference>
<evidence type="ECO:0000313" key="5">
    <source>
        <dbReference type="Proteomes" id="UP000531251"/>
    </source>
</evidence>
<gene>
    <name evidence="4" type="ORF">GGR89_004194</name>
</gene>
<feature type="domain" description="Multidrug resistance protein MdtA-like barrel-sandwich hybrid" evidence="3">
    <location>
        <begin position="60"/>
        <end position="193"/>
    </location>
</feature>
<dbReference type="InterPro" id="IPR058625">
    <property type="entry name" value="MdtA-like_BSH"/>
</dbReference>
<feature type="signal peptide" evidence="2">
    <location>
        <begin position="1"/>
        <end position="25"/>
    </location>
</feature>
<evidence type="ECO:0000256" key="1">
    <source>
        <dbReference type="ARBA" id="ARBA00009477"/>
    </source>
</evidence>
<dbReference type="Gene3D" id="2.40.420.20">
    <property type="match status" value="1"/>
</dbReference>
<accession>A0A7X5Y2F3</accession>
<keyword evidence="5" id="KW-1185">Reference proteome</keyword>
<evidence type="ECO:0000256" key="2">
    <source>
        <dbReference type="SAM" id="SignalP"/>
    </source>
</evidence>
<dbReference type="PANTHER" id="PTHR30469">
    <property type="entry name" value="MULTIDRUG RESISTANCE PROTEIN MDTA"/>
    <property type="match status" value="1"/>
</dbReference>
<dbReference type="RefSeq" id="WP_342449856.1">
    <property type="nucleotide sequence ID" value="NZ_JAATJB010000022.1"/>
</dbReference>
<dbReference type="Gene3D" id="1.10.287.470">
    <property type="entry name" value="Helix hairpin bin"/>
    <property type="match status" value="1"/>
</dbReference>
<organism evidence="4 5">
    <name type="scientific">Sphingomonas trueperi</name>
    <dbReference type="NCBI Taxonomy" id="53317"/>
    <lineage>
        <taxon>Bacteria</taxon>
        <taxon>Pseudomonadati</taxon>
        <taxon>Pseudomonadota</taxon>
        <taxon>Alphaproteobacteria</taxon>
        <taxon>Sphingomonadales</taxon>
        <taxon>Sphingomonadaceae</taxon>
        <taxon>Sphingomonas</taxon>
    </lineage>
</organism>
<dbReference type="GO" id="GO:0015562">
    <property type="term" value="F:efflux transmembrane transporter activity"/>
    <property type="evidence" value="ECO:0007669"/>
    <property type="project" value="TreeGrafter"/>
</dbReference>